<dbReference type="InterPro" id="IPR000719">
    <property type="entry name" value="Prot_kinase_dom"/>
</dbReference>
<keyword evidence="2" id="KW-0723">Serine/threonine-protein kinase</keyword>
<keyword evidence="4" id="KW-0547">Nucleotide-binding</keyword>
<dbReference type="Pfam" id="PF00069">
    <property type="entry name" value="Pkinase"/>
    <property type="match status" value="1"/>
</dbReference>
<gene>
    <name evidence="9" type="ORF">GCM10010334_74910</name>
</gene>
<dbReference type="Gene3D" id="1.10.510.10">
    <property type="entry name" value="Transferase(Phosphotransferase) domain 1"/>
    <property type="match status" value="1"/>
</dbReference>
<dbReference type="SUPFAM" id="SSF56112">
    <property type="entry name" value="Protein kinase-like (PK-like)"/>
    <property type="match status" value="1"/>
</dbReference>
<evidence type="ECO:0000256" key="5">
    <source>
        <dbReference type="ARBA" id="ARBA00022777"/>
    </source>
</evidence>
<dbReference type="RefSeq" id="WP_189826430.1">
    <property type="nucleotide sequence ID" value="NZ_BMVC01000022.1"/>
</dbReference>
<evidence type="ECO:0000256" key="2">
    <source>
        <dbReference type="ARBA" id="ARBA00022527"/>
    </source>
</evidence>
<reference evidence="9" key="1">
    <citation type="journal article" date="2014" name="Int. J. Syst. Evol. Microbiol.">
        <title>Complete genome sequence of Corynebacterium casei LMG S-19264T (=DSM 44701T), isolated from a smear-ripened cheese.</title>
        <authorList>
            <consortium name="US DOE Joint Genome Institute (JGI-PGF)"/>
            <person name="Walter F."/>
            <person name="Albersmeier A."/>
            <person name="Kalinowski J."/>
            <person name="Ruckert C."/>
        </authorList>
    </citation>
    <scope>NUCLEOTIDE SEQUENCE</scope>
    <source>
        <strain evidence="9">JCM 4637</strain>
    </source>
</reference>
<name>A0A918X724_9ACTN</name>
<evidence type="ECO:0000256" key="7">
    <source>
        <dbReference type="SAM" id="MobiDB-lite"/>
    </source>
</evidence>
<evidence type="ECO:0000313" key="9">
    <source>
        <dbReference type="EMBL" id="GHD15127.1"/>
    </source>
</evidence>
<dbReference type="PROSITE" id="PS00108">
    <property type="entry name" value="PROTEIN_KINASE_ST"/>
    <property type="match status" value="1"/>
</dbReference>
<dbReference type="GO" id="GO:0004674">
    <property type="term" value="F:protein serine/threonine kinase activity"/>
    <property type="evidence" value="ECO:0007669"/>
    <property type="project" value="UniProtKB-KW"/>
</dbReference>
<evidence type="ECO:0000256" key="1">
    <source>
        <dbReference type="ARBA" id="ARBA00012513"/>
    </source>
</evidence>
<evidence type="ECO:0000256" key="4">
    <source>
        <dbReference type="ARBA" id="ARBA00022741"/>
    </source>
</evidence>
<keyword evidence="3" id="KW-0808">Transferase</keyword>
<evidence type="ECO:0000256" key="3">
    <source>
        <dbReference type="ARBA" id="ARBA00022679"/>
    </source>
</evidence>
<organism evidence="9 10">
    <name type="scientific">Streptomyces finlayi</name>
    <dbReference type="NCBI Taxonomy" id="67296"/>
    <lineage>
        <taxon>Bacteria</taxon>
        <taxon>Bacillati</taxon>
        <taxon>Actinomycetota</taxon>
        <taxon>Actinomycetes</taxon>
        <taxon>Kitasatosporales</taxon>
        <taxon>Streptomycetaceae</taxon>
        <taxon>Streptomyces</taxon>
    </lineage>
</organism>
<dbReference type="AlphaFoldDB" id="A0A918X724"/>
<dbReference type="EC" id="2.7.11.1" evidence="1"/>
<dbReference type="PANTHER" id="PTHR43289">
    <property type="entry name" value="MITOGEN-ACTIVATED PROTEIN KINASE KINASE KINASE 20-RELATED"/>
    <property type="match status" value="1"/>
</dbReference>
<evidence type="ECO:0000313" key="10">
    <source>
        <dbReference type="Proteomes" id="UP000638353"/>
    </source>
</evidence>
<reference evidence="9" key="2">
    <citation type="submission" date="2020-09" db="EMBL/GenBank/DDBJ databases">
        <authorList>
            <person name="Sun Q."/>
            <person name="Ohkuma M."/>
        </authorList>
    </citation>
    <scope>NUCLEOTIDE SEQUENCE</scope>
    <source>
        <strain evidence="9">JCM 4637</strain>
    </source>
</reference>
<evidence type="ECO:0000256" key="6">
    <source>
        <dbReference type="ARBA" id="ARBA00022840"/>
    </source>
</evidence>
<evidence type="ECO:0000259" key="8">
    <source>
        <dbReference type="PROSITE" id="PS50011"/>
    </source>
</evidence>
<dbReference type="EMBL" id="BMVC01000022">
    <property type="protein sequence ID" value="GHD15127.1"/>
    <property type="molecule type" value="Genomic_DNA"/>
</dbReference>
<keyword evidence="5" id="KW-0418">Kinase</keyword>
<dbReference type="SMART" id="SM00220">
    <property type="entry name" value="S_TKc"/>
    <property type="match status" value="1"/>
</dbReference>
<dbReference type="PANTHER" id="PTHR43289:SF6">
    <property type="entry name" value="SERINE_THREONINE-PROTEIN KINASE NEKL-3"/>
    <property type="match status" value="1"/>
</dbReference>
<dbReference type="InterPro" id="IPR008271">
    <property type="entry name" value="Ser/Thr_kinase_AS"/>
</dbReference>
<dbReference type="InterPro" id="IPR011009">
    <property type="entry name" value="Kinase-like_dom_sf"/>
</dbReference>
<feature type="domain" description="Protein kinase" evidence="8">
    <location>
        <begin position="11"/>
        <end position="274"/>
    </location>
</feature>
<sequence length="408" mass="44709">MREGEIIGDRYALLRRLSATTTSEVWQGFDRDMGRLVAIKFLPADVEDSRRDLLVKMFRREAQILSLVDHPSIPSIYETSIHENEGNRSPYLVREMVQGASLNRVLSRMRPTTPQAVSIALQVTEALQAVHGHGIVHRDLKPSNLIVDESGVVHLLDFGIAQLTDGHPIRQRSVAGTPPYMAPEQVTTGQLDGRADVYALGCILYEMIAGRSAFVGESDSAGQFLQVRELPVPLREKVPEVPPGIDELVSRMLARSPRDRPGLTETLAVLRSHVPKGGVPRIVGIEGEDVDPEYDLDDSIPPTWFDERRLRDSTLSLPLDPTLVFRAALQDGFEEPRIEKVFFAPSPASGRWAGLRDDDLSGADEDVGPAVESLESALARLFIRLGPPPELVGNETTPVGSDGGGVAE</sequence>
<comment type="caution">
    <text evidence="9">The sequence shown here is derived from an EMBL/GenBank/DDBJ whole genome shotgun (WGS) entry which is preliminary data.</text>
</comment>
<dbReference type="PROSITE" id="PS50011">
    <property type="entry name" value="PROTEIN_KINASE_DOM"/>
    <property type="match status" value="1"/>
</dbReference>
<feature type="region of interest" description="Disordered" evidence="7">
    <location>
        <begin position="389"/>
        <end position="408"/>
    </location>
</feature>
<dbReference type="Proteomes" id="UP000638353">
    <property type="component" value="Unassembled WGS sequence"/>
</dbReference>
<keyword evidence="6" id="KW-0067">ATP-binding</keyword>
<proteinExistence type="predicted"/>
<dbReference type="Gene3D" id="3.30.200.20">
    <property type="entry name" value="Phosphorylase Kinase, domain 1"/>
    <property type="match status" value="1"/>
</dbReference>
<dbReference type="GO" id="GO:0005524">
    <property type="term" value="F:ATP binding"/>
    <property type="evidence" value="ECO:0007669"/>
    <property type="project" value="UniProtKB-KW"/>
</dbReference>
<protein>
    <recommendedName>
        <fullName evidence="1">non-specific serine/threonine protein kinase</fullName>
        <ecNumber evidence="1">2.7.11.1</ecNumber>
    </recommendedName>
</protein>
<accession>A0A918X724</accession>
<dbReference type="CDD" id="cd14014">
    <property type="entry name" value="STKc_PknB_like"/>
    <property type="match status" value="1"/>
</dbReference>